<dbReference type="OrthoDB" id="4236860at2759"/>
<dbReference type="GO" id="GO:0000978">
    <property type="term" value="F:RNA polymerase II cis-regulatory region sequence-specific DNA binding"/>
    <property type="evidence" value="ECO:0007669"/>
    <property type="project" value="TreeGrafter"/>
</dbReference>
<evidence type="ECO:0000313" key="9">
    <source>
        <dbReference type="EMBL" id="EEQ35517.1"/>
    </source>
</evidence>
<keyword evidence="4" id="KW-0238">DNA-binding</keyword>
<feature type="compositionally biased region" description="Basic and acidic residues" evidence="7">
    <location>
        <begin position="110"/>
        <end position="123"/>
    </location>
</feature>
<dbReference type="GO" id="GO:0005634">
    <property type="term" value="C:nucleus"/>
    <property type="evidence" value="ECO:0007669"/>
    <property type="project" value="TreeGrafter"/>
</dbReference>
<gene>
    <name evidence="9" type="ORF">MCYG_08336</name>
</gene>
<dbReference type="Pfam" id="PF04082">
    <property type="entry name" value="Fungal_trans"/>
    <property type="match status" value="1"/>
</dbReference>
<dbReference type="EMBL" id="DS995708">
    <property type="protein sequence ID" value="EEQ35517.1"/>
    <property type="molecule type" value="Genomic_DNA"/>
</dbReference>
<keyword evidence="1" id="KW-0479">Metal-binding</keyword>
<keyword evidence="2" id="KW-0862">Zinc</keyword>
<dbReference type="PANTHER" id="PTHR31944">
    <property type="entry name" value="HEME-RESPONSIVE ZINC FINGER TRANSCRIPTION FACTOR HAP1"/>
    <property type="match status" value="1"/>
</dbReference>
<organism evidence="9 10">
    <name type="scientific">Arthroderma otae (strain ATCC MYA-4605 / CBS 113480)</name>
    <name type="common">Microsporum canis</name>
    <dbReference type="NCBI Taxonomy" id="554155"/>
    <lineage>
        <taxon>Eukaryota</taxon>
        <taxon>Fungi</taxon>
        <taxon>Dikarya</taxon>
        <taxon>Ascomycota</taxon>
        <taxon>Pezizomycotina</taxon>
        <taxon>Eurotiomycetes</taxon>
        <taxon>Eurotiomycetidae</taxon>
        <taxon>Onygenales</taxon>
        <taxon>Arthrodermataceae</taxon>
        <taxon>Microsporum</taxon>
    </lineage>
</organism>
<feature type="region of interest" description="Disordered" evidence="7">
    <location>
        <begin position="171"/>
        <end position="219"/>
    </location>
</feature>
<dbReference type="GO" id="GO:0001228">
    <property type="term" value="F:DNA-binding transcription activator activity, RNA polymerase II-specific"/>
    <property type="evidence" value="ECO:0007669"/>
    <property type="project" value="TreeGrafter"/>
</dbReference>
<dbReference type="HOGENOM" id="CLU_007091_2_0_1"/>
<dbReference type="RefSeq" id="XP_002843253.1">
    <property type="nucleotide sequence ID" value="XM_002843207.1"/>
</dbReference>
<proteinExistence type="predicted"/>
<feature type="compositionally biased region" description="Low complexity" evidence="7">
    <location>
        <begin position="96"/>
        <end position="107"/>
    </location>
</feature>
<keyword evidence="3" id="KW-0805">Transcription regulation</keyword>
<evidence type="ECO:0000256" key="3">
    <source>
        <dbReference type="ARBA" id="ARBA00023015"/>
    </source>
</evidence>
<dbReference type="Proteomes" id="UP000002035">
    <property type="component" value="Unassembled WGS sequence"/>
</dbReference>
<dbReference type="Pfam" id="PF00172">
    <property type="entry name" value="Zn_clus"/>
    <property type="match status" value="1"/>
</dbReference>
<dbReference type="CDD" id="cd12148">
    <property type="entry name" value="fungal_TF_MHR"/>
    <property type="match status" value="1"/>
</dbReference>
<feature type="region of interest" description="Disordered" evidence="7">
    <location>
        <begin position="738"/>
        <end position="773"/>
    </location>
</feature>
<keyword evidence="6" id="KW-0539">Nucleus</keyword>
<dbReference type="PANTHER" id="PTHR31944:SF130">
    <property type="entry name" value="ZN(II)2CYS6 TRANSCRIPTION FACTO (EUROFUNG)"/>
    <property type="match status" value="1"/>
</dbReference>
<dbReference type="SMART" id="SM00906">
    <property type="entry name" value="Fungal_trans"/>
    <property type="match status" value="1"/>
</dbReference>
<feature type="compositionally biased region" description="Basic and acidic residues" evidence="7">
    <location>
        <begin position="13"/>
        <end position="43"/>
    </location>
</feature>
<dbReference type="InterPro" id="IPR036864">
    <property type="entry name" value="Zn2-C6_fun-type_DNA-bd_sf"/>
</dbReference>
<dbReference type="VEuPathDB" id="FungiDB:MCYG_08336"/>
<dbReference type="OMA" id="TIACLQC"/>
<reference evidence="10" key="1">
    <citation type="journal article" date="2012" name="MBio">
        <title>Comparative genome analysis of Trichophyton rubrum and related dermatophytes reveals candidate genes involved in infection.</title>
        <authorList>
            <person name="Martinez D.A."/>
            <person name="Oliver B.G."/>
            <person name="Graeser Y."/>
            <person name="Goldberg J.M."/>
            <person name="Li W."/>
            <person name="Martinez-Rossi N.M."/>
            <person name="Monod M."/>
            <person name="Shelest E."/>
            <person name="Barton R.C."/>
            <person name="Birch E."/>
            <person name="Brakhage A.A."/>
            <person name="Chen Z."/>
            <person name="Gurr S.J."/>
            <person name="Heiman D."/>
            <person name="Heitman J."/>
            <person name="Kosti I."/>
            <person name="Rossi A."/>
            <person name="Saif S."/>
            <person name="Samalova M."/>
            <person name="Saunders C.W."/>
            <person name="Shea T."/>
            <person name="Summerbell R.C."/>
            <person name="Xu J."/>
            <person name="Young S."/>
            <person name="Zeng Q."/>
            <person name="Birren B.W."/>
            <person name="Cuomo C.A."/>
            <person name="White T.C."/>
        </authorList>
    </citation>
    <scope>NUCLEOTIDE SEQUENCE [LARGE SCALE GENOMIC DNA]</scope>
    <source>
        <strain evidence="10">ATCC MYA-4605 / CBS 113480</strain>
    </source>
</reference>
<dbReference type="Gene3D" id="4.10.240.10">
    <property type="entry name" value="Zn(2)-C6 fungal-type DNA-binding domain"/>
    <property type="match status" value="1"/>
</dbReference>
<dbReference type="InterPro" id="IPR051430">
    <property type="entry name" value="Fungal_TF_Env_Response"/>
</dbReference>
<feature type="region of interest" description="Disordered" evidence="7">
    <location>
        <begin position="95"/>
        <end position="132"/>
    </location>
</feature>
<dbReference type="STRING" id="554155.C5G064"/>
<dbReference type="PROSITE" id="PS50048">
    <property type="entry name" value="ZN2_CY6_FUNGAL_2"/>
    <property type="match status" value="1"/>
</dbReference>
<accession>C5G064</accession>
<evidence type="ECO:0000256" key="7">
    <source>
        <dbReference type="SAM" id="MobiDB-lite"/>
    </source>
</evidence>
<dbReference type="CDD" id="cd00067">
    <property type="entry name" value="GAL4"/>
    <property type="match status" value="1"/>
</dbReference>
<dbReference type="eggNOG" id="ENOG502SH73">
    <property type="taxonomic scope" value="Eukaryota"/>
</dbReference>
<dbReference type="GeneID" id="9227652"/>
<evidence type="ECO:0000256" key="4">
    <source>
        <dbReference type="ARBA" id="ARBA00023125"/>
    </source>
</evidence>
<dbReference type="SMART" id="SM00066">
    <property type="entry name" value="GAL4"/>
    <property type="match status" value="1"/>
</dbReference>
<evidence type="ECO:0000259" key="8">
    <source>
        <dbReference type="PROSITE" id="PS50048"/>
    </source>
</evidence>
<feature type="compositionally biased region" description="Low complexity" evidence="7">
    <location>
        <begin position="195"/>
        <end position="204"/>
    </location>
</feature>
<feature type="domain" description="Zn(2)-C6 fungal-type" evidence="8">
    <location>
        <begin position="54"/>
        <end position="86"/>
    </location>
</feature>
<sequence length="811" mass="91056">MGEGAQASGIAEGVEKEQQQEDEEHHQRPQQREDELEQEQGKEPKKKRKRRTIACLQCRNRKVKCDLEFPSCGRCAKGPWPDACVYENPGPAWNNPSSLSASRPLSSEQARSRADAGVRDARGDAASPRLSEEQRIRELERVVLSFAQSQAYAKQGMLGRLPSRAATGDLELHQHTPSPHSTQHSRDEAGSGCVAASASTSTAARIDAPNRSHLGGRGNRTRFYGSSNVASLITEFGDLHAYLKDLRSGFPALARVHHDLKALKDTRSKEPPSGELSLDAVFLSGLLPARSVTYNLVQYYFAFSSSTYHVLHKQTFYDRLQDLYQQPQLVSASFVIQLLLVLSIVWSVDAPESVTPSSNKEVTHGMAMEWIYWGDAWLYHSGIKRPNMALLQTRCLLVLAKEANYTRKNQAWAATGTTVKLAMSAGYHRELGPDAKISHFDREMRRRIWSTIVELDLNASFDRGMPPTIQATDYDTSPPININDEDLLESATHHPEPKPWQVLTDSSFQVTLSRSVDLRLRICGLVNAPRVTISASQLSEIDDEITRHLSEVPRTWESFESTDLRQRQRVMLWRALIEIQLRRSQLCLHSCCALSDLQGSVFNYSWRARLEVAMEMLCQQQQLVEHLGRLAWPALTDITFQAALTICHYMCRSDRGFASYIIQATVPAITESLITLVEKTLPHLESKFLILEKGMREYCFFCVIISLVKSKRWPESTISHQRRAVDHISRMCYSILSRSTSTRSQDDDSSKVPEAAGDSSGNMAPMPIPPPHLPTDHIYSNSSEIADFGTFGDWDFLFGDFTTDLSGFGVI</sequence>
<evidence type="ECO:0000256" key="1">
    <source>
        <dbReference type="ARBA" id="ARBA00022723"/>
    </source>
</evidence>
<dbReference type="AlphaFoldDB" id="C5G064"/>
<dbReference type="GO" id="GO:0006351">
    <property type="term" value="P:DNA-templated transcription"/>
    <property type="evidence" value="ECO:0007669"/>
    <property type="project" value="InterPro"/>
</dbReference>
<dbReference type="InterPro" id="IPR001138">
    <property type="entry name" value="Zn2Cys6_DnaBD"/>
</dbReference>
<evidence type="ECO:0000313" key="10">
    <source>
        <dbReference type="Proteomes" id="UP000002035"/>
    </source>
</evidence>
<dbReference type="PROSITE" id="PS00463">
    <property type="entry name" value="ZN2_CY6_FUNGAL_1"/>
    <property type="match status" value="1"/>
</dbReference>
<dbReference type="GO" id="GO:0008270">
    <property type="term" value="F:zinc ion binding"/>
    <property type="evidence" value="ECO:0007669"/>
    <property type="project" value="InterPro"/>
</dbReference>
<evidence type="ECO:0000256" key="2">
    <source>
        <dbReference type="ARBA" id="ARBA00022833"/>
    </source>
</evidence>
<protein>
    <recommendedName>
        <fullName evidence="8">Zn(2)-C6 fungal-type domain-containing protein</fullName>
    </recommendedName>
</protein>
<feature type="region of interest" description="Disordered" evidence="7">
    <location>
        <begin position="1"/>
        <end position="51"/>
    </location>
</feature>
<dbReference type="SUPFAM" id="SSF57701">
    <property type="entry name" value="Zn2/Cys6 DNA-binding domain"/>
    <property type="match status" value="1"/>
</dbReference>
<dbReference type="InterPro" id="IPR007219">
    <property type="entry name" value="XnlR_reg_dom"/>
</dbReference>
<name>C5G064_ARTOC</name>
<evidence type="ECO:0000256" key="6">
    <source>
        <dbReference type="ARBA" id="ARBA00023242"/>
    </source>
</evidence>
<keyword evidence="5" id="KW-0804">Transcription</keyword>
<keyword evidence="10" id="KW-1185">Reference proteome</keyword>
<evidence type="ECO:0000256" key="5">
    <source>
        <dbReference type="ARBA" id="ARBA00023163"/>
    </source>
</evidence>